<feature type="region of interest" description="Disordered" evidence="21">
    <location>
        <begin position="1"/>
        <end position="49"/>
    </location>
</feature>
<dbReference type="PIRSF" id="PIRSF000732">
    <property type="entry name" value="PTS_enzyme_I"/>
    <property type="match status" value="1"/>
</dbReference>
<dbReference type="InterPro" id="IPR024692">
    <property type="entry name" value="PTS_EI"/>
</dbReference>
<dbReference type="GO" id="GO:0008965">
    <property type="term" value="F:phosphoenolpyruvate-protein phosphotransferase activity"/>
    <property type="evidence" value="ECO:0007669"/>
    <property type="project" value="UniProtKB-EC"/>
</dbReference>
<dbReference type="InterPro" id="IPR050499">
    <property type="entry name" value="PEP-utilizing_PTS_enzyme"/>
</dbReference>
<evidence type="ECO:0000256" key="2">
    <source>
        <dbReference type="ARBA" id="ARBA00001946"/>
    </source>
</evidence>
<evidence type="ECO:0000256" key="5">
    <source>
        <dbReference type="ARBA" id="ARBA00007837"/>
    </source>
</evidence>
<evidence type="ECO:0000256" key="19">
    <source>
        <dbReference type="PIRSR" id="PIRSR000732-2"/>
    </source>
</evidence>
<dbReference type="Gene3D" id="3.50.30.10">
    <property type="entry name" value="Phosphohistidine domain"/>
    <property type="match status" value="1"/>
</dbReference>
<comment type="similarity">
    <text evidence="5 17">Belongs to the PEP-utilizing enzyme family.</text>
</comment>
<comment type="cofactor">
    <cofactor evidence="2 17 20">
        <name>Mg(2+)</name>
        <dbReference type="ChEBI" id="CHEBI:18420"/>
    </cofactor>
</comment>
<dbReference type="InterPro" id="IPR008279">
    <property type="entry name" value="PEP-util_enz_mobile_dom"/>
</dbReference>
<dbReference type="InterPro" id="IPR006318">
    <property type="entry name" value="PTS_EI-like"/>
</dbReference>
<dbReference type="Pfam" id="PF02896">
    <property type="entry name" value="PEP-utilizers_C"/>
    <property type="match status" value="1"/>
</dbReference>
<dbReference type="GO" id="GO:0046872">
    <property type="term" value="F:metal ion binding"/>
    <property type="evidence" value="ECO:0007669"/>
    <property type="project" value="UniProtKB-KW"/>
</dbReference>
<keyword evidence="15 17" id="KW-0460">Magnesium</keyword>
<evidence type="ECO:0000256" key="12">
    <source>
        <dbReference type="ARBA" id="ARBA00022683"/>
    </source>
</evidence>
<feature type="active site" description="Tele-phosphohistidine intermediate" evidence="18">
    <location>
        <position position="198"/>
    </location>
</feature>
<evidence type="ECO:0000259" key="23">
    <source>
        <dbReference type="Pfam" id="PF02896"/>
    </source>
</evidence>
<feature type="domain" description="Phosphotransferase system enzyme I N-terminal" evidence="24">
    <location>
        <begin position="20"/>
        <end position="135"/>
    </location>
</feature>
<keyword evidence="11 17" id="KW-0808">Transferase</keyword>
<evidence type="ECO:0000256" key="16">
    <source>
        <dbReference type="ARBA" id="ARBA00033235"/>
    </source>
</evidence>
<dbReference type="Pfam" id="PF05524">
    <property type="entry name" value="PEP-utilisers_N"/>
    <property type="match status" value="1"/>
</dbReference>
<dbReference type="EMBL" id="FOKG01000043">
    <property type="protein sequence ID" value="SFB64430.1"/>
    <property type="molecule type" value="Genomic_DNA"/>
</dbReference>
<dbReference type="PANTHER" id="PTHR46244:SF3">
    <property type="entry name" value="PHOSPHOENOLPYRUVATE-PROTEIN PHOSPHOTRANSFERASE"/>
    <property type="match status" value="1"/>
</dbReference>
<comment type="function">
    <text evidence="3 17">General (non sugar-specific) component of the phosphoenolpyruvate-dependent sugar phosphotransferase system (sugar PTS). This major carbohydrate active-transport system catalyzes the phosphorylation of incoming sugar substrates concomitantly with their translocation across the cell membrane. Enzyme I transfers the phosphoryl group from phosphoenolpyruvate (PEP) to the phosphoryl carrier protein (HPr).</text>
</comment>
<evidence type="ECO:0000256" key="6">
    <source>
        <dbReference type="ARBA" id="ARBA00012232"/>
    </source>
</evidence>
<dbReference type="PRINTS" id="PR01736">
    <property type="entry name" value="PHPHTRNFRASE"/>
</dbReference>
<dbReference type="InterPro" id="IPR015813">
    <property type="entry name" value="Pyrv/PenolPyrv_kinase-like_dom"/>
</dbReference>
<evidence type="ECO:0000313" key="26">
    <source>
        <dbReference type="Proteomes" id="UP000243799"/>
    </source>
</evidence>
<evidence type="ECO:0000256" key="10">
    <source>
        <dbReference type="ARBA" id="ARBA00022597"/>
    </source>
</evidence>
<evidence type="ECO:0000256" key="1">
    <source>
        <dbReference type="ARBA" id="ARBA00000683"/>
    </source>
</evidence>
<comment type="catalytic activity">
    <reaction evidence="1 17">
        <text>L-histidyl-[protein] + phosphoenolpyruvate = N(pros)-phospho-L-histidyl-[protein] + pyruvate</text>
        <dbReference type="Rhea" id="RHEA:23880"/>
        <dbReference type="Rhea" id="RHEA-COMP:9745"/>
        <dbReference type="Rhea" id="RHEA-COMP:9746"/>
        <dbReference type="ChEBI" id="CHEBI:15361"/>
        <dbReference type="ChEBI" id="CHEBI:29979"/>
        <dbReference type="ChEBI" id="CHEBI:58702"/>
        <dbReference type="ChEBI" id="CHEBI:64837"/>
        <dbReference type="EC" id="2.7.3.9"/>
    </reaction>
</comment>
<evidence type="ECO:0000256" key="7">
    <source>
        <dbReference type="ARBA" id="ARBA00016544"/>
    </source>
</evidence>
<dbReference type="InterPro" id="IPR008731">
    <property type="entry name" value="PTS_EIN"/>
</dbReference>
<keyword evidence="14 17" id="KW-0418">Kinase</keyword>
<keyword evidence="13 17" id="KW-0479">Metal-binding</keyword>
<dbReference type="RefSeq" id="WP_245789009.1">
    <property type="nucleotide sequence ID" value="NZ_FOKG01000043.1"/>
</dbReference>
<dbReference type="InterPro" id="IPR040442">
    <property type="entry name" value="Pyrv_kinase-like_dom_sf"/>
</dbReference>
<evidence type="ECO:0000256" key="17">
    <source>
        <dbReference type="PIRNR" id="PIRNR000732"/>
    </source>
</evidence>
<dbReference type="AlphaFoldDB" id="A0A1I1CV26"/>
<dbReference type="SUPFAM" id="SSF47831">
    <property type="entry name" value="Enzyme I of the PEP:sugar phosphotransferase system HPr-binding (sub)domain"/>
    <property type="match status" value="1"/>
</dbReference>
<evidence type="ECO:0000256" key="18">
    <source>
        <dbReference type="PIRSR" id="PIRSR000732-1"/>
    </source>
</evidence>
<evidence type="ECO:0000256" key="21">
    <source>
        <dbReference type="SAM" id="MobiDB-lite"/>
    </source>
</evidence>
<evidence type="ECO:0000256" key="9">
    <source>
        <dbReference type="ARBA" id="ARBA00022490"/>
    </source>
</evidence>
<dbReference type="SUPFAM" id="SSF52009">
    <property type="entry name" value="Phosphohistidine domain"/>
    <property type="match status" value="1"/>
</dbReference>
<dbReference type="PANTHER" id="PTHR46244">
    <property type="entry name" value="PHOSPHOENOLPYRUVATE-PROTEIN PHOSPHOTRANSFERASE"/>
    <property type="match status" value="1"/>
</dbReference>
<sequence>MSSVCGAAAPGNEAGNPLAGIGVSPGAAAGPVARLAEPPRLPETDGPEPDLDAALERGRRALRTVAELLDERSARAEGPAADILLAQSMMVVDPALLDRVLAALRAGRGLATAIDVAFGGFRQSLLAAGGYLAERAADLDDLRNRAVAAVLGVPMPGVPDPGHPYVLVARDLAPADTATLDPALVRAIVTELGGPTSHTAILAKSLGIPAVVACREAVVLGDGGRVLVDGTSGRVVVDPATDLVEDAESRAARRVAELANSSGPGRTADGASVSLLVNIGGAGDLAGAAATDCEGVGLLRTEFLFLDRAAEPGRAEQRRGYADVFAAFAGRKVVVRTLDAGADKPLGFVDHGAEPNPALGVRGLRLAVRHPAMLDEQLAAIAAAREDQDADVWVMAPMVSTPAEARDFAERAKKHGLPVAGVMVEVPAAALRAERVLAGCDFASIGTNDLGQYTFAADRMAGELAGLLDPWQPALLDLVRCTAAAGTEAGKPVGVCGEAAGDPLLSLVLVGLGVTSLSMAPPAVAAVRVALAAHTLAQCEELADLALTADDAVAARDRVAAHARPR</sequence>
<dbReference type="GO" id="GO:0005737">
    <property type="term" value="C:cytoplasm"/>
    <property type="evidence" value="ECO:0007669"/>
    <property type="project" value="UniProtKB-SubCell"/>
</dbReference>
<dbReference type="InterPro" id="IPR000121">
    <property type="entry name" value="PEP_util_C"/>
</dbReference>
<feature type="domain" description="PEP-utilising enzyme mobile" evidence="22">
    <location>
        <begin position="164"/>
        <end position="233"/>
    </location>
</feature>
<name>A0A1I1CV26_9PSEU</name>
<evidence type="ECO:0000256" key="11">
    <source>
        <dbReference type="ARBA" id="ARBA00022679"/>
    </source>
</evidence>
<evidence type="ECO:0000256" key="15">
    <source>
        <dbReference type="ARBA" id="ARBA00022842"/>
    </source>
</evidence>
<dbReference type="Pfam" id="PF00391">
    <property type="entry name" value="PEP-utilizers"/>
    <property type="match status" value="1"/>
</dbReference>
<dbReference type="GO" id="GO:0009401">
    <property type="term" value="P:phosphoenolpyruvate-dependent sugar phosphotransferase system"/>
    <property type="evidence" value="ECO:0007669"/>
    <property type="project" value="UniProtKB-KW"/>
</dbReference>
<dbReference type="InterPro" id="IPR036637">
    <property type="entry name" value="Phosphohistidine_dom_sf"/>
</dbReference>
<dbReference type="NCBIfam" id="TIGR01417">
    <property type="entry name" value="PTS_I_fam"/>
    <property type="match status" value="1"/>
</dbReference>
<evidence type="ECO:0000256" key="13">
    <source>
        <dbReference type="ARBA" id="ARBA00022723"/>
    </source>
</evidence>
<evidence type="ECO:0000256" key="3">
    <source>
        <dbReference type="ARBA" id="ARBA00002728"/>
    </source>
</evidence>
<dbReference type="STRING" id="490629.SAMN05216266_14316"/>
<evidence type="ECO:0000259" key="22">
    <source>
        <dbReference type="Pfam" id="PF00391"/>
    </source>
</evidence>
<dbReference type="SUPFAM" id="SSF51621">
    <property type="entry name" value="Phosphoenolpyruvate/pyruvate domain"/>
    <property type="match status" value="1"/>
</dbReference>
<feature type="binding site" evidence="19">
    <location>
        <position position="459"/>
    </location>
    <ligand>
        <name>phosphoenolpyruvate</name>
        <dbReference type="ChEBI" id="CHEBI:58702"/>
    </ligand>
</feature>
<gene>
    <name evidence="25" type="ORF">SAMN05216266_14316</name>
</gene>
<keyword evidence="25" id="KW-0670">Pyruvate</keyword>
<reference evidence="26" key="1">
    <citation type="submission" date="2016-10" db="EMBL/GenBank/DDBJ databases">
        <authorList>
            <person name="Varghese N."/>
            <person name="Submissions S."/>
        </authorList>
    </citation>
    <scope>NUCLEOTIDE SEQUENCE [LARGE SCALE GENOMIC DNA]</scope>
    <source>
        <strain evidence="26">CGMCC 4.3568</strain>
    </source>
</reference>
<dbReference type="Gene3D" id="3.20.20.60">
    <property type="entry name" value="Phosphoenolpyruvate-binding domains"/>
    <property type="match status" value="1"/>
</dbReference>
<proteinExistence type="inferred from homology"/>
<evidence type="ECO:0000256" key="20">
    <source>
        <dbReference type="PIRSR" id="PIRSR000732-3"/>
    </source>
</evidence>
<keyword evidence="26" id="KW-1185">Reference proteome</keyword>
<feature type="compositionally biased region" description="Low complexity" evidence="21">
    <location>
        <begin position="1"/>
        <end position="33"/>
    </location>
</feature>
<protein>
    <recommendedName>
        <fullName evidence="7 17">Phosphoenolpyruvate-protein phosphotransferase</fullName>
        <ecNumber evidence="6 17">2.7.3.9</ecNumber>
    </recommendedName>
    <alternativeName>
        <fullName evidence="16 17">Phosphotransferase system, enzyme I</fullName>
    </alternativeName>
</protein>
<feature type="active site" description="Proton donor" evidence="18">
    <location>
        <position position="496"/>
    </location>
</feature>
<feature type="domain" description="PEP-utilising enzyme C-terminal" evidence="23">
    <location>
        <begin position="264"/>
        <end position="533"/>
    </location>
</feature>
<dbReference type="Gene3D" id="1.10.274.10">
    <property type="entry name" value="PtsI, HPr-binding domain"/>
    <property type="match status" value="1"/>
</dbReference>
<dbReference type="EC" id="2.7.3.9" evidence="6 17"/>
<evidence type="ECO:0000256" key="14">
    <source>
        <dbReference type="ARBA" id="ARBA00022777"/>
    </source>
</evidence>
<comment type="subcellular location">
    <subcellularLocation>
        <location evidence="4 17">Cytoplasm</location>
    </subcellularLocation>
</comment>
<evidence type="ECO:0000256" key="8">
    <source>
        <dbReference type="ARBA" id="ARBA00022448"/>
    </source>
</evidence>
<dbReference type="InterPro" id="IPR036618">
    <property type="entry name" value="PtsI_HPr-bd_sf"/>
</dbReference>
<dbReference type="Proteomes" id="UP000243799">
    <property type="component" value="Unassembled WGS sequence"/>
</dbReference>
<evidence type="ECO:0000313" key="25">
    <source>
        <dbReference type="EMBL" id="SFB64430.1"/>
    </source>
</evidence>
<keyword evidence="8 17" id="KW-0813">Transport</keyword>
<feature type="binding site" evidence="20">
    <location>
        <position position="425"/>
    </location>
    <ligand>
        <name>Mg(2+)</name>
        <dbReference type="ChEBI" id="CHEBI:18420"/>
    </ligand>
</feature>
<organism evidence="25 26">
    <name type="scientific">Amycolatopsis marina</name>
    <dbReference type="NCBI Taxonomy" id="490629"/>
    <lineage>
        <taxon>Bacteria</taxon>
        <taxon>Bacillati</taxon>
        <taxon>Actinomycetota</taxon>
        <taxon>Actinomycetes</taxon>
        <taxon>Pseudonocardiales</taxon>
        <taxon>Pseudonocardiaceae</taxon>
        <taxon>Amycolatopsis</taxon>
    </lineage>
</organism>
<feature type="binding site" evidence="19">
    <location>
        <begin position="448"/>
        <end position="449"/>
    </location>
    <ligand>
        <name>phosphoenolpyruvate</name>
        <dbReference type="ChEBI" id="CHEBI:58702"/>
    </ligand>
</feature>
<keyword evidence="10 17" id="KW-0762">Sugar transport</keyword>
<accession>A0A1I1CV26</accession>
<keyword evidence="9 17" id="KW-0963">Cytoplasm</keyword>
<evidence type="ECO:0000259" key="24">
    <source>
        <dbReference type="Pfam" id="PF05524"/>
    </source>
</evidence>
<dbReference type="GO" id="GO:0016301">
    <property type="term" value="F:kinase activity"/>
    <property type="evidence" value="ECO:0007669"/>
    <property type="project" value="UniProtKB-KW"/>
</dbReference>
<keyword evidence="12 17" id="KW-0598">Phosphotransferase system</keyword>
<feature type="binding site" evidence="19">
    <location>
        <position position="300"/>
    </location>
    <ligand>
        <name>phosphoenolpyruvate</name>
        <dbReference type="ChEBI" id="CHEBI:58702"/>
    </ligand>
</feature>
<feature type="binding site" evidence="19">
    <location>
        <position position="336"/>
    </location>
    <ligand>
        <name>phosphoenolpyruvate</name>
        <dbReference type="ChEBI" id="CHEBI:58702"/>
    </ligand>
</feature>
<feature type="binding site" evidence="20">
    <location>
        <position position="449"/>
    </location>
    <ligand>
        <name>Mg(2+)</name>
        <dbReference type="ChEBI" id="CHEBI:18420"/>
    </ligand>
</feature>
<evidence type="ECO:0000256" key="4">
    <source>
        <dbReference type="ARBA" id="ARBA00004496"/>
    </source>
</evidence>